<feature type="region of interest" description="Disordered" evidence="1">
    <location>
        <begin position="147"/>
        <end position="171"/>
    </location>
</feature>
<sequence>MSRLPATEAEFHERYPAPDTIRTADPAMLALSGSKFCADHLVLYRVLEQQHTQPIATSANSAGHAALFAALRMFPRNRALVAAFQYAPAGLVATGGFLNFYSLLAPLLQAGERPSAPAQAVIQRRAQVASTARAPASRLRPGFVTGSELGLSSPAQPQSDHPPSSSPYTPASHVLSTASVQMDRVGPEPMVQHLVSAFLTGVLGMRDDPPLRRLIFLPGPRRMKVDTCGQTFVCVDDGGFAFAVGDDGRRYAGLECKRRWDIWDEWDEEVEGPVQLEETLHVVGQHVAEFLGMVAWKRPNDGEGWEDVHKRYVSFCAPRYVNQTEQPVQILSGCGEPIPPPAEAGGLHASIFALCVWGARSSAASTRRLVPTSGAKKLSTLVLAHRE</sequence>
<evidence type="ECO:0000256" key="1">
    <source>
        <dbReference type="SAM" id="MobiDB-lite"/>
    </source>
</evidence>
<protein>
    <submittedName>
        <fullName evidence="2">Uncharacterized protein</fullName>
    </submittedName>
</protein>
<accession>A0A5J5EXJ3</accession>
<organism evidence="2 3">
    <name type="scientific">Sphaerosporella brunnea</name>
    <dbReference type="NCBI Taxonomy" id="1250544"/>
    <lineage>
        <taxon>Eukaryota</taxon>
        <taxon>Fungi</taxon>
        <taxon>Dikarya</taxon>
        <taxon>Ascomycota</taxon>
        <taxon>Pezizomycotina</taxon>
        <taxon>Pezizomycetes</taxon>
        <taxon>Pezizales</taxon>
        <taxon>Pyronemataceae</taxon>
        <taxon>Sphaerosporella</taxon>
    </lineage>
</organism>
<dbReference type="Proteomes" id="UP000326924">
    <property type="component" value="Unassembled WGS sequence"/>
</dbReference>
<dbReference type="InParanoid" id="A0A5J5EXJ3"/>
<evidence type="ECO:0000313" key="2">
    <source>
        <dbReference type="EMBL" id="KAA8906894.1"/>
    </source>
</evidence>
<feature type="compositionally biased region" description="Low complexity" evidence="1">
    <location>
        <begin position="152"/>
        <end position="167"/>
    </location>
</feature>
<reference evidence="2 3" key="1">
    <citation type="submission" date="2019-09" db="EMBL/GenBank/DDBJ databases">
        <title>Draft genome of the ectomycorrhizal ascomycete Sphaerosporella brunnea.</title>
        <authorList>
            <consortium name="DOE Joint Genome Institute"/>
            <person name="Benucci G.M."/>
            <person name="Marozzi G."/>
            <person name="Antonielli L."/>
            <person name="Sanchez S."/>
            <person name="Marco P."/>
            <person name="Wang X."/>
            <person name="Falini L.B."/>
            <person name="Barry K."/>
            <person name="Haridas S."/>
            <person name="Lipzen A."/>
            <person name="Labutti K."/>
            <person name="Grigoriev I.V."/>
            <person name="Murat C."/>
            <person name="Martin F."/>
            <person name="Albertini E."/>
            <person name="Donnini D."/>
            <person name="Bonito G."/>
        </authorList>
    </citation>
    <scope>NUCLEOTIDE SEQUENCE [LARGE SCALE GENOMIC DNA]</scope>
    <source>
        <strain evidence="2 3">Sb_GMNB300</strain>
    </source>
</reference>
<dbReference type="AlphaFoldDB" id="A0A5J5EXJ3"/>
<keyword evidence="3" id="KW-1185">Reference proteome</keyword>
<proteinExistence type="predicted"/>
<dbReference type="EMBL" id="VXIS01000083">
    <property type="protein sequence ID" value="KAA8906894.1"/>
    <property type="molecule type" value="Genomic_DNA"/>
</dbReference>
<evidence type="ECO:0000313" key="3">
    <source>
        <dbReference type="Proteomes" id="UP000326924"/>
    </source>
</evidence>
<gene>
    <name evidence="2" type="ORF">FN846DRAFT_707596</name>
</gene>
<name>A0A5J5EXJ3_9PEZI</name>
<comment type="caution">
    <text evidence="2">The sequence shown here is derived from an EMBL/GenBank/DDBJ whole genome shotgun (WGS) entry which is preliminary data.</text>
</comment>